<proteinExistence type="predicted"/>
<organism evidence="1 2">
    <name type="scientific">Oryza meyeriana var. granulata</name>
    <dbReference type="NCBI Taxonomy" id="110450"/>
    <lineage>
        <taxon>Eukaryota</taxon>
        <taxon>Viridiplantae</taxon>
        <taxon>Streptophyta</taxon>
        <taxon>Embryophyta</taxon>
        <taxon>Tracheophyta</taxon>
        <taxon>Spermatophyta</taxon>
        <taxon>Magnoliopsida</taxon>
        <taxon>Liliopsida</taxon>
        <taxon>Poales</taxon>
        <taxon>Poaceae</taxon>
        <taxon>BOP clade</taxon>
        <taxon>Oryzoideae</taxon>
        <taxon>Oryzeae</taxon>
        <taxon>Oryzinae</taxon>
        <taxon>Oryza</taxon>
        <taxon>Oryza meyeriana</taxon>
    </lineage>
</organism>
<name>A0A6G1EH28_9ORYZ</name>
<dbReference type="AlphaFoldDB" id="A0A6G1EH28"/>
<keyword evidence="2" id="KW-1185">Reference proteome</keyword>
<reference evidence="1 2" key="1">
    <citation type="submission" date="2019-11" db="EMBL/GenBank/DDBJ databases">
        <title>Whole genome sequence of Oryza granulata.</title>
        <authorList>
            <person name="Li W."/>
        </authorList>
    </citation>
    <scope>NUCLEOTIDE SEQUENCE [LARGE SCALE GENOMIC DNA]</scope>
    <source>
        <strain evidence="2">cv. Menghai</strain>
        <tissue evidence="1">Leaf</tissue>
    </source>
</reference>
<gene>
    <name evidence="1" type="ORF">E2562_008387</name>
</gene>
<evidence type="ECO:0000313" key="2">
    <source>
        <dbReference type="Proteomes" id="UP000479710"/>
    </source>
</evidence>
<dbReference type="Proteomes" id="UP000479710">
    <property type="component" value="Unassembled WGS sequence"/>
</dbReference>
<comment type="caution">
    <text evidence="1">The sequence shown here is derived from an EMBL/GenBank/DDBJ whole genome shotgun (WGS) entry which is preliminary data.</text>
</comment>
<evidence type="ECO:0000313" key="1">
    <source>
        <dbReference type="EMBL" id="KAF0924059.1"/>
    </source>
</evidence>
<dbReference type="OrthoDB" id="693469at2759"/>
<dbReference type="EMBL" id="SPHZ02000003">
    <property type="protein sequence ID" value="KAF0924059.1"/>
    <property type="molecule type" value="Genomic_DNA"/>
</dbReference>
<sequence>MSSPSPKGDTGVEVIDPELHSPTGIAARVVMNASDGEQQGIHAHVVQQQRRRRISFSPQSKLEDDQIARMIEEDIVSKQNPGFLFPRYGKLQLRKAQRDDTPNLAEVSPLDVCSASTIPPKGMDGHNNLVQTLLSYYNSLDISQTVGPQAYDELKACLQDEF</sequence>
<accession>A0A6G1EH28</accession>
<protein>
    <submittedName>
        <fullName evidence="1">Uncharacterized protein</fullName>
    </submittedName>
</protein>